<dbReference type="SMART" id="SM00941">
    <property type="entry name" value="PYNP_C"/>
    <property type="match status" value="1"/>
</dbReference>
<dbReference type="AlphaFoldDB" id="D7E6W4"/>
<dbReference type="EMBL" id="CP002069">
    <property type="protein sequence ID" value="ADI73588.1"/>
    <property type="molecule type" value="Genomic_DNA"/>
</dbReference>
<protein>
    <recommendedName>
        <fullName evidence="3">AMP phosphorylase</fullName>
        <shortName evidence="3">AMPpase</shortName>
        <ecNumber evidence="3">2.4.2.57</ecNumber>
    </recommendedName>
    <alternativeName>
        <fullName evidence="3">Nucleoside monophosphate phosphorylase</fullName>
        <shortName evidence="3">NMP phosphorylase</shortName>
    </alternativeName>
</protein>
<feature type="binding site" evidence="3">
    <location>
        <position position="264"/>
    </location>
    <ligand>
        <name>AMP</name>
        <dbReference type="ChEBI" id="CHEBI:456215"/>
    </ligand>
</feature>
<dbReference type="InterPro" id="IPR000053">
    <property type="entry name" value="Thymidine/pyrmidine_PPase"/>
</dbReference>
<dbReference type="RefSeq" id="WP_013194156.1">
    <property type="nucleotide sequence ID" value="NC_014253.1"/>
</dbReference>
<evidence type="ECO:0000256" key="3">
    <source>
        <dbReference type="HAMAP-Rule" id="MF_02132"/>
    </source>
</evidence>
<dbReference type="PIRSF" id="PIRSF000478">
    <property type="entry name" value="TP_PyNP"/>
    <property type="match status" value="1"/>
</dbReference>
<dbReference type="PANTHER" id="PTHR10515">
    <property type="entry name" value="THYMIDINE PHOSPHORYLASE"/>
    <property type="match status" value="1"/>
</dbReference>
<dbReference type="InterPro" id="IPR017872">
    <property type="entry name" value="Pyrmidine_PPase_CS"/>
</dbReference>
<dbReference type="HAMAP" id="MF_02132">
    <property type="entry name" value="AMP_phosphorylase"/>
    <property type="match status" value="1"/>
</dbReference>
<dbReference type="Gene3D" id="2.40.40.20">
    <property type="match status" value="1"/>
</dbReference>
<comment type="similarity">
    <text evidence="3">Belongs to the thymidine/pyrimidine-nucleoside phosphorylase family. Type 2 subfamily.</text>
</comment>
<dbReference type="NCBIfam" id="TIGR03327">
    <property type="entry name" value="AMP_phos"/>
    <property type="match status" value="1"/>
</dbReference>
<dbReference type="GeneID" id="9346306"/>
<dbReference type="Pfam" id="PF00591">
    <property type="entry name" value="Glycos_transf_3"/>
    <property type="match status" value="1"/>
</dbReference>
<dbReference type="KEGG" id="mev:Metev_0684"/>
<feature type="binding site" evidence="3">
    <location>
        <position position="168"/>
    </location>
    <ligand>
        <name>AMP</name>
        <dbReference type="ChEBI" id="CHEBI:456215"/>
    </ligand>
</feature>
<dbReference type="CDD" id="cd02775">
    <property type="entry name" value="MopB_CT"/>
    <property type="match status" value="1"/>
</dbReference>
<sequence>MQLKVQPLNIKVGKYKVVLNSVDAKELGVNEGDRVRVRDHDSLTAIVDFTEDMISPGMVGLYHEVQEKLQREWTETVDISPASIPKSAQVIKKLMNKQKLTQEEIYLLVNGIVDESLSDIELSAFMTASYINDMSDDETEWLTRAMIDTGEKIEFDTHPVMDKHSIGGVPGNKISLLVVPIVAANGLMIPKTSSRAITGAGGTSDLMEVLAPVEFTASEVRSMTEKVGGVLVWGGATNIAPADDKLIRIEYPLSIDPHCQLLASIMAKKGSVGADQVVIDIPTGEGTKIKNVQEGRKLARDLINLGERLGMNIECALTYGSSPVGRTVGPALEVREALKVLESMEGPNSLIEKSTSIAGMLLEMGGVAIKGQGRKVAEDTLRNGYALNKMKEIIDIQGGDSNVTSDDINAGEYTHKLTAPTDGYLIEFNNKRLIEIARLAGAPNDKGAGVLIHKKRGESVKKDQAVLTIHSEKEYKLKSAVKSAQMNSPIMIEGMLLERVPSYKEL</sequence>
<accession>D7E6W4</accession>
<dbReference type="PANTHER" id="PTHR10515:SF0">
    <property type="entry name" value="THYMIDINE PHOSPHORYLASE"/>
    <property type="match status" value="1"/>
</dbReference>
<dbReference type="GO" id="GO:0016763">
    <property type="term" value="F:pentosyltransferase activity"/>
    <property type="evidence" value="ECO:0007669"/>
    <property type="project" value="UniProtKB-UniRule"/>
</dbReference>
<proteinExistence type="inferred from homology"/>
<dbReference type="STRING" id="644295.Metev_0684"/>
<dbReference type="GO" id="GO:0004645">
    <property type="term" value="F:1,4-alpha-oligoglucan phosphorylase activity"/>
    <property type="evidence" value="ECO:0007669"/>
    <property type="project" value="InterPro"/>
</dbReference>
<dbReference type="Pfam" id="PF02885">
    <property type="entry name" value="Glycos_trans_3N"/>
    <property type="match status" value="1"/>
</dbReference>
<comment type="catalytic activity">
    <reaction evidence="3">
        <text>CMP + phosphate = cytosine + alpha-D-ribose 1,5-bisphosphate</text>
        <dbReference type="Rhea" id="RHEA:36987"/>
        <dbReference type="ChEBI" id="CHEBI:16040"/>
        <dbReference type="ChEBI" id="CHEBI:43474"/>
        <dbReference type="ChEBI" id="CHEBI:60377"/>
        <dbReference type="ChEBI" id="CHEBI:68688"/>
        <dbReference type="EC" id="2.4.2.57"/>
    </reaction>
</comment>
<dbReference type="SUPFAM" id="SSF50692">
    <property type="entry name" value="ADC-like"/>
    <property type="match status" value="1"/>
</dbReference>
<comment type="catalytic activity">
    <reaction evidence="3">
        <text>AMP + phosphate = alpha-D-ribose 1,5-bisphosphate + adenine</text>
        <dbReference type="Rhea" id="RHEA:36975"/>
        <dbReference type="ChEBI" id="CHEBI:16708"/>
        <dbReference type="ChEBI" id="CHEBI:43474"/>
        <dbReference type="ChEBI" id="CHEBI:68688"/>
        <dbReference type="ChEBI" id="CHEBI:456215"/>
        <dbReference type="EC" id="2.4.2.57"/>
    </reaction>
</comment>
<feature type="domain" description="Pyrimidine nucleoside phosphorylase C-terminal" evidence="4">
    <location>
        <begin position="424"/>
        <end position="491"/>
    </location>
</feature>
<comment type="function">
    <text evidence="3">Catalyzes the conversion of AMP and phosphate to adenine and ribose 1,5-bisphosphate (R15P). Exhibits phosphorylase activity toward CMP and UMP in addition to AMP. Functions in an archaeal AMP degradation pathway, together with R15P isomerase and RubisCO.</text>
</comment>
<dbReference type="Gene3D" id="3.40.1030.10">
    <property type="entry name" value="Nucleoside phosphorylase/phosphoribosyltransferase catalytic domain"/>
    <property type="match status" value="1"/>
</dbReference>
<feature type="active site" description="Proton donor" evidence="3">
    <location>
        <position position="256"/>
    </location>
</feature>
<evidence type="ECO:0000256" key="2">
    <source>
        <dbReference type="ARBA" id="ARBA00022679"/>
    </source>
</evidence>
<name>D7E6W4_METEZ</name>
<dbReference type="SUPFAM" id="SSF47648">
    <property type="entry name" value="Nucleoside phosphorylase/phosphoribosyltransferase N-terminal domain"/>
    <property type="match status" value="1"/>
</dbReference>
<keyword evidence="1 3" id="KW-0328">Glycosyltransferase</keyword>
<dbReference type="InterPro" id="IPR013466">
    <property type="entry name" value="Thymidine/AMP_Pase"/>
</dbReference>
<gene>
    <name evidence="5" type="ordered locus">Metev_0684</name>
</gene>
<comment type="catalytic activity">
    <reaction evidence="3">
        <text>UMP + phosphate = alpha-D-ribose 1,5-bisphosphate + uracil</text>
        <dbReference type="Rhea" id="RHEA:36991"/>
        <dbReference type="ChEBI" id="CHEBI:17568"/>
        <dbReference type="ChEBI" id="CHEBI:43474"/>
        <dbReference type="ChEBI" id="CHEBI:57865"/>
        <dbReference type="ChEBI" id="CHEBI:68688"/>
        <dbReference type="EC" id="2.4.2.57"/>
    </reaction>
</comment>
<evidence type="ECO:0000313" key="5">
    <source>
        <dbReference type="EMBL" id="ADI73588.1"/>
    </source>
</evidence>
<dbReference type="SUPFAM" id="SSF54680">
    <property type="entry name" value="Pyrimidine nucleoside phosphorylase C-terminal domain"/>
    <property type="match status" value="1"/>
</dbReference>
<dbReference type="Gene3D" id="1.20.970.50">
    <property type="match status" value="1"/>
</dbReference>
<keyword evidence="6" id="KW-1185">Reference proteome</keyword>
<dbReference type="GO" id="GO:0016208">
    <property type="term" value="F:AMP binding"/>
    <property type="evidence" value="ECO:0007669"/>
    <property type="project" value="UniProtKB-UniRule"/>
</dbReference>
<dbReference type="GO" id="GO:0006196">
    <property type="term" value="P:AMP catabolic process"/>
    <property type="evidence" value="ECO:0007669"/>
    <property type="project" value="UniProtKB-UniRule"/>
</dbReference>
<dbReference type="GO" id="GO:0006206">
    <property type="term" value="P:pyrimidine nucleobase metabolic process"/>
    <property type="evidence" value="ECO:0007669"/>
    <property type="project" value="InterPro"/>
</dbReference>
<organism evidence="5 6">
    <name type="scientific">Methanohalobium evestigatum (strain ATCC BAA-1072 / DSM 3721 / NBRC 107634 / OCM 161 / Z-7303)</name>
    <dbReference type="NCBI Taxonomy" id="644295"/>
    <lineage>
        <taxon>Archaea</taxon>
        <taxon>Methanobacteriati</taxon>
        <taxon>Methanobacteriota</taxon>
        <taxon>Stenosarchaea group</taxon>
        <taxon>Methanomicrobia</taxon>
        <taxon>Methanosarcinales</taxon>
        <taxon>Methanosarcinaceae</taxon>
        <taxon>Methanohalobium</taxon>
    </lineage>
</organism>
<dbReference type="Proteomes" id="UP000000391">
    <property type="component" value="Chromosome"/>
</dbReference>
<dbReference type="EC" id="2.4.2.57" evidence="3"/>
<dbReference type="InterPro" id="IPR000312">
    <property type="entry name" value="Glycosyl_Trfase_fam3"/>
</dbReference>
<dbReference type="InterPro" id="IPR013102">
    <property type="entry name" value="PYNP_C"/>
</dbReference>
<dbReference type="OrthoDB" id="9827at2157"/>
<dbReference type="NCBIfam" id="TIGR02645">
    <property type="entry name" value="ARCH_P_rylase"/>
    <property type="match status" value="1"/>
</dbReference>
<evidence type="ECO:0000256" key="1">
    <source>
        <dbReference type="ARBA" id="ARBA00022676"/>
    </source>
</evidence>
<dbReference type="InterPro" id="IPR017459">
    <property type="entry name" value="Glycosyl_Trfase_fam3_N_dom"/>
</dbReference>
<feature type="binding site" evidence="3">
    <location>
        <position position="203"/>
    </location>
    <ligand>
        <name>AMP</name>
        <dbReference type="ChEBI" id="CHEBI:456215"/>
    </ligand>
</feature>
<dbReference type="HOGENOM" id="CLU_025040_6_0_2"/>
<dbReference type="NCBIfam" id="NF003338">
    <property type="entry name" value="PRK04350.1"/>
    <property type="match status" value="1"/>
</dbReference>
<dbReference type="SUPFAM" id="SSF52418">
    <property type="entry name" value="Nucleoside phosphorylase/phosphoribosyltransferase catalytic domain"/>
    <property type="match status" value="1"/>
</dbReference>
<dbReference type="InterPro" id="IPR036320">
    <property type="entry name" value="Glycosyl_Trfase_fam3_N_dom_sf"/>
</dbReference>
<feature type="binding site" evidence="3">
    <location>
        <position position="288"/>
    </location>
    <ligand>
        <name>AMP</name>
        <dbReference type="ChEBI" id="CHEBI:456215"/>
    </ligand>
</feature>
<dbReference type="Gene3D" id="3.90.1170.30">
    <property type="entry name" value="Pyrimidine nucleoside phosphorylase-like, C-terminal domain"/>
    <property type="match status" value="1"/>
</dbReference>
<dbReference type="PROSITE" id="PS00647">
    <property type="entry name" value="THYMID_PHOSPHORYLASE"/>
    <property type="match status" value="1"/>
</dbReference>
<dbReference type="InterPro" id="IPR036566">
    <property type="entry name" value="PYNP-like_C_sf"/>
</dbReference>
<reference evidence="5 6" key="1">
    <citation type="submission" date="2010-06" db="EMBL/GenBank/DDBJ databases">
        <title>Complete sequence chromosome of Methanohalobium evestigatum Z-7303.</title>
        <authorList>
            <consortium name="US DOE Joint Genome Institute"/>
            <person name="Lucas S."/>
            <person name="Copeland A."/>
            <person name="Lapidus A."/>
            <person name="Cheng J.-F."/>
            <person name="Bruce D."/>
            <person name="Goodwin L."/>
            <person name="Pitluck S."/>
            <person name="Saunders E."/>
            <person name="Detter J.C."/>
            <person name="Han C."/>
            <person name="Tapia R."/>
            <person name="Land M."/>
            <person name="Hauser L."/>
            <person name="Kyrpides N."/>
            <person name="Mikhailova N."/>
            <person name="Sieprawska-Lupa M."/>
            <person name="Whitman W.B."/>
            <person name="Anderson I."/>
            <person name="Woyke T."/>
        </authorList>
    </citation>
    <scope>NUCLEOTIDE SEQUENCE [LARGE SCALE GENOMIC DNA]</scope>
    <source>
        <strain evidence="6">ATCC BAA-1072 / DSM 3721 / NBRC 107634 / OCM 161 / Z-7303</strain>
    </source>
</reference>
<dbReference type="Pfam" id="PF07831">
    <property type="entry name" value="PYNP_C"/>
    <property type="match status" value="1"/>
</dbReference>
<dbReference type="InterPro" id="IPR009010">
    <property type="entry name" value="Asp_de-COase-like_dom_sf"/>
</dbReference>
<keyword evidence="2 3" id="KW-0808">Transferase</keyword>
<dbReference type="InterPro" id="IPR017713">
    <property type="entry name" value="AMP_phosphorylase"/>
</dbReference>
<evidence type="ECO:0000259" key="4">
    <source>
        <dbReference type="SMART" id="SM00941"/>
    </source>
</evidence>
<feature type="binding site" evidence="3">
    <location>
        <begin position="194"/>
        <end position="199"/>
    </location>
    <ligand>
        <name>AMP</name>
        <dbReference type="ChEBI" id="CHEBI:456215"/>
    </ligand>
</feature>
<dbReference type="GO" id="GO:0046125">
    <property type="term" value="P:pyrimidine deoxyribonucleoside metabolic process"/>
    <property type="evidence" value="ECO:0007669"/>
    <property type="project" value="InterPro"/>
</dbReference>
<evidence type="ECO:0000313" key="6">
    <source>
        <dbReference type="Proteomes" id="UP000000391"/>
    </source>
</evidence>
<dbReference type="InterPro" id="IPR035902">
    <property type="entry name" value="Nuc_phospho_transferase"/>
</dbReference>
<dbReference type="GO" id="GO:0005829">
    <property type="term" value="C:cytosol"/>
    <property type="evidence" value="ECO:0007669"/>
    <property type="project" value="TreeGrafter"/>
</dbReference>